<accession>A0A8H6MXQ7</accession>
<dbReference type="SUPFAM" id="SSF53335">
    <property type="entry name" value="S-adenosyl-L-methionine-dependent methyltransferases"/>
    <property type="match status" value="1"/>
</dbReference>
<feature type="region of interest" description="Disordered" evidence="2">
    <location>
        <begin position="1"/>
        <end position="74"/>
    </location>
</feature>
<keyword evidence="3" id="KW-0489">Methyltransferase</keyword>
<dbReference type="EMBL" id="WIGN01000067">
    <property type="protein sequence ID" value="KAF6812090.1"/>
    <property type="molecule type" value="Genomic_DNA"/>
</dbReference>
<dbReference type="PANTHER" id="PTHR43591:SF10">
    <property type="entry name" value="ABC TRANSMEMBRANE TYPE-1 DOMAIN-CONTAINING PROTEIN-RELATED"/>
    <property type="match status" value="1"/>
</dbReference>
<dbReference type="GO" id="GO:0032259">
    <property type="term" value="P:methylation"/>
    <property type="evidence" value="ECO:0007669"/>
    <property type="project" value="UniProtKB-KW"/>
</dbReference>
<dbReference type="Gene3D" id="3.40.50.150">
    <property type="entry name" value="Vaccinia Virus protein VP39"/>
    <property type="match status" value="1"/>
</dbReference>
<organism evidence="3 4">
    <name type="scientific">Colletotrichum sojae</name>
    <dbReference type="NCBI Taxonomy" id="2175907"/>
    <lineage>
        <taxon>Eukaryota</taxon>
        <taxon>Fungi</taxon>
        <taxon>Dikarya</taxon>
        <taxon>Ascomycota</taxon>
        <taxon>Pezizomycotina</taxon>
        <taxon>Sordariomycetes</taxon>
        <taxon>Hypocreomycetidae</taxon>
        <taxon>Glomerellales</taxon>
        <taxon>Glomerellaceae</taxon>
        <taxon>Colletotrichum</taxon>
        <taxon>Colletotrichum orchidearum species complex</taxon>
    </lineage>
</organism>
<reference evidence="3 4" key="1">
    <citation type="journal article" date="2020" name="Phytopathology">
        <title>Genome Sequence Resources of Colletotrichum truncatum, C. plurivorum, C. musicola, and C. sojae: Four Species Pathogenic to Soybean (Glycine max).</title>
        <authorList>
            <person name="Rogerio F."/>
            <person name="Boufleur T.R."/>
            <person name="Ciampi-Guillardi M."/>
            <person name="Sukno S.A."/>
            <person name="Thon M.R."/>
            <person name="Massola Junior N.S."/>
            <person name="Baroncelli R."/>
        </authorList>
    </citation>
    <scope>NUCLEOTIDE SEQUENCE [LARGE SCALE GENOMIC DNA]</scope>
    <source>
        <strain evidence="3 4">LFN0009</strain>
    </source>
</reference>
<dbReference type="CDD" id="cd02440">
    <property type="entry name" value="AdoMet_MTases"/>
    <property type="match status" value="1"/>
</dbReference>
<dbReference type="GO" id="GO:0008168">
    <property type="term" value="F:methyltransferase activity"/>
    <property type="evidence" value="ECO:0007669"/>
    <property type="project" value="UniProtKB-KW"/>
</dbReference>
<keyword evidence="4" id="KW-1185">Reference proteome</keyword>
<comment type="similarity">
    <text evidence="1">Belongs to the methyltransferase superfamily. LaeA methyltransferase family.</text>
</comment>
<evidence type="ECO:0000313" key="4">
    <source>
        <dbReference type="Proteomes" id="UP000652219"/>
    </source>
</evidence>
<keyword evidence="3" id="KW-0808">Transferase</keyword>
<dbReference type="Proteomes" id="UP000652219">
    <property type="component" value="Unassembled WGS sequence"/>
</dbReference>
<evidence type="ECO:0000313" key="3">
    <source>
        <dbReference type="EMBL" id="KAF6812090.1"/>
    </source>
</evidence>
<dbReference type="PANTHER" id="PTHR43591">
    <property type="entry name" value="METHYLTRANSFERASE"/>
    <property type="match status" value="1"/>
</dbReference>
<feature type="compositionally biased region" description="Low complexity" evidence="2">
    <location>
        <begin position="17"/>
        <end position="64"/>
    </location>
</feature>
<comment type="caution">
    <text evidence="3">The sequence shown here is derived from an EMBL/GenBank/DDBJ whole genome shotgun (WGS) entry which is preliminary data.</text>
</comment>
<name>A0A8H6MXQ7_9PEZI</name>
<dbReference type="AlphaFoldDB" id="A0A8H6MXQ7"/>
<dbReference type="InterPro" id="IPR029063">
    <property type="entry name" value="SAM-dependent_MTases_sf"/>
</dbReference>
<sequence>MAGTAGTPPGDATALNPPRAGSPTASAPAPSSGDPLLASSPPGGAPVAAAATPAPAVSSPAPAVDPEDQLEADGGESVRIPTHTHIGSSNYTASLSSSVIDYPEEYGRRFHAFRPGSYIMPNDDAEADRLDMIHALMVKSLRNRLYLAPLEKDKVHRILDIGTGTGIWAIEMGDFFPNAEVLGRSLKRFIRVPPNVKFEIDDVESTWVGEKKFDYIFCRYMACSIRDWPRLVRNIYNNLNPGGWAEFEDVSVEYYSDDGSYTPEHATYVWNKALVKALKDMGREPSPGPQLEGWVREHGGFDRVCHEQIKCPIGLWPKDEHFKEVGMINVASIIEGLEGFSLRVLCGVLGRTKEEVLVELASVRKELKTNAFHALLDM</sequence>
<evidence type="ECO:0000256" key="2">
    <source>
        <dbReference type="SAM" id="MobiDB-lite"/>
    </source>
</evidence>
<dbReference type="Pfam" id="PF13489">
    <property type="entry name" value="Methyltransf_23"/>
    <property type="match status" value="1"/>
</dbReference>
<gene>
    <name evidence="3" type="ORF">CSOJ01_05371</name>
</gene>
<protein>
    <submittedName>
        <fullName evidence="3">Methyltransferase</fullName>
    </submittedName>
</protein>
<proteinExistence type="inferred from homology"/>
<evidence type="ECO:0000256" key="1">
    <source>
        <dbReference type="ARBA" id="ARBA00038158"/>
    </source>
</evidence>
<feature type="compositionally biased region" description="Acidic residues" evidence="2">
    <location>
        <begin position="65"/>
        <end position="74"/>
    </location>
</feature>